<feature type="signal peptide" evidence="1">
    <location>
        <begin position="1"/>
        <end position="26"/>
    </location>
</feature>
<evidence type="ECO:0000313" key="2">
    <source>
        <dbReference type="EMBL" id="MBK5074864.1"/>
    </source>
</evidence>
<dbReference type="Pfam" id="PF14052">
    <property type="entry name" value="Caps_assemb_Wzi"/>
    <property type="match status" value="1"/>
</dbReference>
<dbReference type="InterPro" id="IPR026950">
    <property type="entry name" value="Caps_assemb_Wzi"/>
</dbReference>
<dbReference type="Proteomes" id="UP000807542">
    <property type="component" value="Unassembled WGS sequence"/>
</dbReference>
<protein>
    <submittedName>
        <fullName evidence="3">Capsule assembly Wzi family protein</fullName>
    </submittedName>
</protein>
<proteinExistence type="predicted"/>
<dbReference type="RefSeq" id="WP_228399291.1">
    <property type="nucleotide sequence ID" value="NZ_JADRCP010000007.1"/>
</dbReference>
<organism evidence="3 4">
    <name type="scientific">Limnobaculum xujianqingii</name>
    <dbReference type="NCBI Taxonomy" id="2738837"/>
    <lineage>
        <taxon>Bacteria</taxon>
        <taxon>Pseudomonadati</taxon>
        <taxon>Pseudomonadota</taxon>
        <taxon>Gammaproteobacteria</taxon>
        <taxon>Enterobacterales</taxon>
        <taxon>Budviciaceae</taxon>
        <taxon>Limnobaculum</taxon>
    </lineage>
</organism>
<reference evidence="3 5" key="1">
    <citation type="submission" date="2020-11" db="EMBL/GenBank/DDBJ databases">
        <title>Insectihabitans protaetiae gen. nov. sp. nov. and Insectihabitans allomyrinae sp. nov., isolated from larvae of Protaetia brevitarsis seulensis and Allomyrina dichotoma, respectively.</title>
        <authorList>
            <person name="Lee S.D."/>
            <person name="Byeon Y.-S."/>
            <person name="Kim S.-M."/>
            <person name="Yang H.L."/>
            <person name="Kim I.S."/>
        </authorList>
    </citation>
    <scope>NUCLEOTIDE SEQUENCE</scope>
    <source>
        <strain evidence="3">CWB-B4</strain>
        <strain evidence="2 5">CWB-B43</strain>
    </source>
</reference>
<comment type="caution">
    <text evidence="3">The sequence shown here is derived from an EMBL/GenBank/DDBJ whole genome shotgun (WGS) entry which is preliminary data.</text>
</comment>
<evidence type="ECO:0000313" key="3">
    <source>
        <dbReference type="EMBL" id="MBK5178174.1"/>
    </source>
</evidence>
<evidence type="ECO:0000256" key="1">
    <source>
        <dbReference type="SAM" id="SignalP"/>
    </source>
</evidence>
<name>A0A9D7FWJ2_9GAMM</name>
<dbReference type="AlphaFoldDB" id="A0A9D7FWJ2"/>
<evidence type="ECO:0000313" key="4">
    <source>
        <dbReference type="Proteomes" id="UP000807542"/>
    </source>
</evidence>
<accession>A0A9D7FWJ2</accession>
<dbReference type="EMBL" id="JADRCP010000007">
    <property type="protein sequence ID" value="MBK5178174.1"/>
    <property type="molecule type" value="Genomic_DNA"/>
</dbReference>
<keyword evidence="1" id="KW-0732">Signal</keyword>
<dbReference type="Gene3D" id="2.40.160.130">
    <property type="entry name" value="Capsule assembly protein Wzi"/>
    <property type="match status" value="1"/>
</dbReference>
<dbReference type="Proteomes" id="UP001296969">
    <property type="component" value="Unassembled WGS sequence"/>
</dbReference>
<keyword evidence="5" id="KW-1185">Reference proteome</keyword>
<gene>
    <name evidence="3" type="ORF">I2492_17785</name>
    <name evidence="2" type="ORF">I2493_17780</name>
</gene>
<evidence type="ECO:0000313" key="5">
    <source>
        <dbReference type="Proteomes" id="UP001296969"/>
    </source>
</evidence>
<dbReference type="InterPro" id="IPR038636">
    <property type="entry name" value="Wzi_sf"/>
</dbReference>
<feature type="chain" id="PRO_5039352270" evidence="1">
    <location>
        <begin position="27"/>
        <end position="480"/>
    </location>
</feature>
<dbReference type="EMBL" id="JADRCQ010000007">
    <property type="protein sequence ID" value="MBK5074864.1"/>
    <property type="molecule type" value="Genomic_DNA"/>
</dbReference>
<sequence length="480" mass="53794">MHKFNFNKNILPCLLSLVLFSPTSSAGLIAPDNDLRNDLAWLSDRGVINISLSTWPLSQEEIERTVSLAKSNNQSEKRVLDRVQRRIGEIKSNIRLQAYTSTDRPGLPQSFANRSSSAHGLGVAIGGSGEYWDINLQGMVEGDQFINDSSRWNMDGSYGAVKVFNQWLSFGEVSQWWGPGYDGSLLRSDSSRPVIGFMMQRAEQSPFETPWLSWIGQWQYQLTAGQLEQYRAVPDANLIGARFTMMPSSFLELGASRMMMWGGEGRPESWNSFWDAATGDDNTGNAKHDPGNQLGGFDARLKLQPLFGIPVSLYGQVIGEDEANYLPSKNAYLFGIEGHHSLQNNQINWYIEGADSRSEFDDDSVFYNHFVYTDGYYQQGYPLGHAMGGGGSAISGKVELVLEEGQRWSTRVMYARVNPQSQKINYAFPRSDTLKGIELGWGYNFDSKVRLNTYIWYTDSDHNSQNNIGAKLGVEIPINL</sequence>